<dbReference type="Proteomes" id="UP000053144">
    <property type="component" value="Chromosome 8"/>
</dbReference>
<dbReference type="Gramene" id="KOM49237">
    <property type="protein sequence ID" value="KOM49237"/>
    <property type="gene ID" value="LR48_Vigan08g006400"/>
</dbReference>
<proteinExistence type="predicted"/>
<dbReference type="EMBL" id="CM003378">
    <property type="protein sequence ID" value="KOM49237.1"/>
    <property type="molecule type" value="Genomic_DNA"/>
</dbReference>
<name>A0A0L9V2W1_PHAAN</name>
<sequence>MIFRKPFRSPASLVFFLRTKPSIFSDLSLKPVALLSSVTHLLLLRFTFQNHRNVRPAVIFHLDRTELGSELIYVGTVERNLGVRRG</sequence>
<accession>A0A0L9V2W1</accession>
<organism evidence="1 2">
    <name type="scientific">Phaseolus angularis</name>
    <name type="common">Azuki bean</name>
    <name type="synonym">Vigna angularis</name>
    <dbReference type="NCBI Taxonomy" id="3914"/>
    <lineage>
        <taxon>Eukaryota</taxon>
        <taxon>Viridiplantae</taxon>
        <taxon>Streptophyta</taxon>
        <taxon>Embryophyta</taxon>
        <taxon>Tracheophyta</taxon>
        <taxon>Spermatophyta</taxon>
        <taxon>Magnoliopsida</taxon>
        <taxon>eudicotyledons</taxon>
        <taxon>Gunneridae</taxon>
        <taxon>Pentapetalae</taxon>
        <taxon>rosids</taxon>
        <taxon>fabids</taxon>
        <taxon>Fabales</taxon>
        <taxon>Fabaceae</taxon>
        <taxon>Papilionoideae</taxon>
        <taxon>50 kb inversion clade</taxon>
        <taxon>NPAAA clade</taxon>
        <taxon>indigoferoid/millettioid clade</taxon>
        <taxon>Phaseoleae</taxon>
        <taxon>Vigna</taxon>
    </lineage>
</organism>
<gene>
    <name evidence="1" type="ORF">LR48_Vigan08g006400</name>
</gene>
<protein>
    <submittedName>
        <fullName evidence="1">Uncharacterized protein</fullName>
    </submittedName>
</protein>
<reference evidence="2" key="1">
    <citation type="journal article" date="2015" name="Proc. Natl. Acad. Sci. U.S.A.">
        <title>Genome sequencing of adzuki bean (Vigna angularis) provides insight into high starch and low fat accumulation and domestication.</title>
        <authorList>
            <person name="Yang K."/>
            <person name="Tian Z."/>
            <person name="Chen C."/>
            <person name="Luo L."/>
            <person name="Zhao B."/>
            <person name="Wang Z."/>
            <person name="Yu L."/>
            <person name="Li Y."/>
            <person name="Sun Y."/>
            <person name="Li W."/>
            <person name="Chen Y."/>
            <person name="Li Y."/>
            <person name="Zhang Y."/>
            <person name="Ai D."/>
            <person name="Zhao J."/>
            <person name="Shang C."/>
            <person name="Ma Y."/>
            <person name="Wu B."/>
            <person name="Wang M."/>
            <person name="Gao L."/>
            <person name="Sun D."/>
            <person name="Zhang P."/>
            <person name="Guo F."/>
            <person name="Wang W."/>
            <person name="Li Y."/>
            <person name="Wang J."/>
            <person name="Varshney R.K."/>
            <person name="Wang J."/>
            <person name="Ling H.Q."/>
            <person name="Wan P."/>
        </authorList>
    </citation>
    <scope>NUCLEOTIDE SEQUENCE</scope>
    <source>
        <strain evidence="2">cv. Jingnong 6</strain>
    </source>
</reference>
<evidence type="ECO:0000313" key="1">
    <source>
        <dbReference type="EMBL" id="KOM49237.1"/>
    </source>
</evidence>
<evidence type="ECO:0000313" key="2">
    <source>
        <dbReference type="Proteomes" id="UP000053144"/>
    </source>
</evidence>
<dbReference type="AlphaFoldDB" id="A0A0L9V2W1"/>